<dbReference type="Gene3D" id="3.40.1580.10">
    <property type="entry name" value="SMI1/KNR4-like"/>
    <property type="match status" value="1"/>
</dbReference>
<dbReference type="InterPro" id="IPR018958">
    <property type="entry name" value="Knr4/Smi1-like_dom"/>
</dbReference>
<organism evidence="2 3">
    <name type="scientific">Propionibacterium australiense</name>
    <dbReference type="NCBI Taxonomy" id="119981"/>
    <lineage>
        <taxon>Bacteria</taxon>
        <taxon>Bacillati</taxon>
        <taxon>Actinomycetota</taxon>
        <taxon>Actinomycetes</taxon>
        <taxon>Propionibacteriales</taxon>
        <taxon>Propionibacteriaceae</taxon>
        <taxon>Propionibacterium</taxon>
    </lineage>
</organism>
<dbReference type="Pfam" id="PF09346">
    <property type="entry name" value="SMI1_KNR4"/>
    <property type="match status" value="1"/>
</dbReference>
<gene>
    <name evidence="2" type="ORF">D7U36_01065</name>
</gene>
<dbReference type="RefSeq" id="WP_121587846.1">
    <property type="nucleotide sequence ID" value="NZ_LR134442.1"/>
</dbReference>
<accession>A0A8B3FM48</accession>
<protein>
    <submittedName>
        <fullName evidence="2">SMI1/KNR4 family protein</fullName>
    </submittedName>
</protein>
<dbReference type="InterPro" id="IPR037883">
    <property type="entry name" value="Knr4/Smi1-like_sf"/>
</dbReference>
<evidence type="ECO:0000313" key="3">
    <source>
        <dbReference type="Proteomes" id="UP000279336"/>
    </source>
</evidence>
<comment type="caution">
    <text evidence="2">The sequence shown here is derived from an EMBL/GenBank/DDBJ whole genome shotgun (WGS) entry which is preliminary data.</text>
</comment>
<dbReference type="AlphaFoldDB" id="A0A8B3FM48"/>
<name>A0A8B3FM48_9ACTN</name>
<feature type="domain" description="Knr4/Smi1-like" evidence="1">
    <location>
        <begin position="18"/>
        <end position="55"/>
    </location>
</feature>
<proteinExistence type="predicted"/>
<sequence>MAADRTHLWEYSLPKTRASEEDVVRVEERLGFKLPESYRTLLLAANGWCNFHEDGCRTSRGNDGGIRWAASWEGTIL</sequence>
<evidence type="ECO:0000313" key="2">
    <source>
        <dbReference type="EMBL" id="RLP13047.1"/>
    </source>
</evidence>
<dbReference type="Proteomes" id="UP000279336">
    <property type="component" value="Unassembled WGS sequence"/>
</dbReference>
<dbReference type="SUPFAM" id="SSF160631">
    <property type="entry name" value="SMI1/KNR4-like"/>
    <property type="match status" value="1"/>
</dbReference>
<evidence type="ECO:0000259" key="1">
    <source>
        <dbReference type="Pfam" id="PF09346"/>
    </source>
</evidence>
<reference evidence="2 3" key="1">
    <citation type="submission" date="2018-10" db="EMBL/GenBank/DDBJ databases">
        <title>Propionibacterium australiense Genome Sequencing and Assembly.</title>
        <authorList>
            <person name="Bernier A.-M."/>
            <person name="Bernard K."/>
        </authorList>
    </citation>
    <scope>NUCLEOTIDE SEQUENCE [LARGE SCALE GENOMIC DNA]</scope>
    <source>
        <strain evidence="2 3">NML98A078</strain>
    </source>
</reference>
<dbReference type="EMBL" id="RCIW01000001">
    <property type="protein sequence ID" value="RLP13047.1"/>
    <property type="molecule type" value="Genomic_DNA"/>
</dbReference>